<dbReference type="GO" id="GO:0043200">
    <property type="term" value="P:response to amino acid"/>
    <property type="evidence" value="ECO:0007669"/>
    <property type="project" value="TreeGrafter"/>
</dbReference>
<proteinExistence type="predicted"/>
<comment type="caution">
    <text evidence="5">The sequence shown here is derived from an EMBL/GenBank/DDBJ whole genome shotgun (WGS) entry which is preliminary data.</text>
</comment>
<dbReference type="SUPFAM" id="SSF46785">
    <property type="entry name" value="Winged helix' DNA-binding domain"/>
    <property type="match status" value="2"/>
</dbReference>
<dbReference type="GO" id="GO:0043565">
    <property type="term" value="F:sequence-specific DNA binding"/>
    <property type="evidence" value="ECO:0007669"/>
    <property type="project" value="InterPro"/>
</dbReference>
<name>A0A7K0DEP6_9NOCA</name>
<organism evidence="5 6">
    <name type="scientific">Nocardia macrotermitis</name>
    <dbReference type="NCBI Taxonomy" id="2585198"/>
    <lineage>
        <taxon>Bacteria</taxon>
        <taxon>Bacillati</taxon>
        <taxon>Actinomycetota</taxon>
        <taxon>Actinomycetes</taxon>
        <taxon>Mycobacteriales</taxon>
        <taxon>Nocardiaceae</taxon>
        <taxon>Nocardia</taxon>
    </lineage>
</organism>
<dbReference type="PRINTS" id="PR00033">
    <property type="entry name" value="HTHASNC"/>
</dbReference>
<dbReference type="InterPro" id="IPR019887">
    <property type="entry name" value="Tscrpt_reg_AsnC/Lrp_C"/>
</dbReference>
<dbReference type="InterPro" id="IPR036388">
    <property type="entry name" value="WH-like_DNA-bd_sf"/>
</dbReference>
<keyword evidence="1" id="KW-0805">Transcription regulation</keyword>
<dbReference type="GO" id="GO:0005829">
    <property type="term" value="C:cytosol"/>
    <property type="evidence" value="ECO:0007669"/>
    <property type="project" value="TreeGrafter"/>
</dbReference>
<protein>
    <recommendedName>
        <fullName evidence="4">HTH asnC-type domain-containing protein</fullName>
    </recommendedName>
</protein>
<sequence length="331" mass="35420">MSAIVRSVNSVELDDLDRKITHALQIDGRVSFALVAEVLGVSDQTVARRYHRLRSAGILRVVGLPDTAGLVLWLLRLQCVPEAAATLAAGLAQRPDTSWVSLTSAGTEIVCFARASGHRRQDSALLGRLPRVAQVKAVSAYCVLRTYFGGATGWGPRASALDATQIGRLRPDRPTTAASHPPPDDIDRALFAALAIDGRSSLRVLAEATGLSTSAVQRRLENLRAAKALYFDVDIDTAALGYPTQAMLWLSVPPSELASVGTELAEHEEVAFAAATTGATNLAAIVGCRDIDDLYHYIEARLGTIPAVRHLETAPIFHQYKRAGNVPGTSR</sequence>
<feature type="domain" description="HTH asnC-type" evidence="4">
    <location>
        <begin position="183"/>
        <end position="243"/>
    </location>
</feature>
<gene>
    <name evidence="5" type="ORF">NRB20_73200</name>
</gene>
<dbReference type="AlphaFoldDB" id="A0A7K0DEP6"/>
<dbReference type="Pfam" id="PF13404">
    <property type="entry name" value="HTH_AsnC-type"/>
    <property type="match status" value="2"/>
</dbReference>
<keyword evidence="3" id="KW-0804">Transcription</keyword>
<dbReference type="OrthoDB" id="3453230at2"/>
<evidence type="ECO:0000313" key="5">
    <source>
        <dbReference type="EMBL" id="MQY24187.1"/>
    </source>
</evidence>
<dbReference type="Pfam" id="PF01037">
    <property type="entry name" value="AsnC_trans_reg"/>
    <property type="match status" value="1"/>
</dbReference>
<evidence type="ECO:0000313" key="6">
    <source>
        <dbReference type="Proteomes" id="UP000438448"/>
    </source>
</evidence>
<dbReference type="EMBL" id="WEGK01000028">
    <property type="protein sequence ID" value="MQY24187.1"/>
    <property type="molecule type" value="Genomic_DNA"/>
</dbReference>
<dbReference type="SMART" id="SM00344">
    <property type="entry name" value="HTH_ASNC"/>
    <property type="match status" value="1"/>
</dbReference>
<dbReference type="PANTHER" id="PTHR30154:SF34">
    <property type="entry name" value="TRANSCRIPTIONAL REGULATOR AZLB"/>
    <property type="match status" value="1"/>
</dbReference>
<dbReference type="InterPro" id="IPR019888">
    <property type="entry name" value="Tscrpt_reg_AsnC-like"/>
</dbReference>
<dbReference type="InterPro" id="IPR011008">
    <property type="entry name" value="Dimeric_a/b-barrel"/>
</dbReference>
<dbReference type="Gene3D" id="1.10.10.10">
    <property type="entry name" value="Winged helix-like DNA-binding domain superfamily/Winged helix DNA-binding domain"/>
    <property type="match status" value="2"/>
</dbReference>
<evidence type="ECO:0000256" key="2">
    <source>
        <dbReference type="ARBA" id="ARBA00023125"/>
    </source>
</evidence>
<accession>A0A7K0DEP6</accession>
<dbReference type="InterPro" id="IPR000485">
    <property type="entry name" value="AsnC-type_HTH_dom"/>
</dbReference>
<evidence type="ECO:0000256" key="3">
    <source>
        <dbReference type="ARBA" id="ARBA00023163"/>
    </source>
</evidence>
<dbReference type="Gene3D" id="3.30.70.920">
    <property type="match status" value="1"/>
</dbReference>
<dbReference type="Proteomes" id="UP000438448">
    <property type="component" value="Unassembled WGS sequence"/>
</dbReference>
<dbReference type="InterPro" id="IPR036390">
    <property type="entry name" value="WH_DNA-bd_sf"/>
</dbReference>
<keyword evidence="2" id="KW-0238">DNA-binding</keyword>
<reference evidence="5 6" key="1">
    <citation type="submission" date="2019-10" db="EMBL/GenBank/DDBJ databases">
        <title>Nocardia macrotermitis sp. nov. and Nocardia aurantia sp. nov., isolated from the gut of fungus growing-termite Macrotermes natalensis.</title>
        <authorList>
            <person name="Benndorf R."/>
            <person name="Schwitalla J."/>
            <person name="Martin K."/>
            <person name="De Beer W."/>
            <person name="Kaster A.-K."/>
            <person name="Vollmers J."/>
            <person name="Poulsen M."/>
            <person name="Beemelmanns C."/>
        </authorList>
    </citation>
    <scope>NUCLEOTIDE SEQUENCE [LARGE SCALE GENOMIC DNA]</scope>
    <source>
        <strain evidence="5 6">RB20</strain>
    </source>
</reference>
<dbReference type="PROSITE" id="PS50956">
    <property type="entry name" value="HTH_ASNC_2"/>
    <property type="match status" value="1"/>
</dbReference>
<evidence type="ECO:0000256" key="1">
    <source>
        <dbReference type="ARBA" id="ARBA00023015"/>
    </source>
</evidence>
<dbReference type="SUPFAM" id="SSF54909">
    <property type="entry name" value="Dimeric alpha+beta barrel"/>
    <property type="match status" value="1"/>
</dbReference>
<keyword evidence="6" id="KW-1185">Reference proteome</keyword>
<evidence type="ECO:0000259" key="4">
    <source>
        <dbReference type="PROSITE" id="PS50956"/>
    </source>
</evidence>
<dbReference type="PANTHER" id="PTHR30154">
    <property type="entry name" value="LEUCINE-RESPONSIVE REGULATORY PROTEIN"/>
    <property type="match status" value="1"/>
</dbReference>